<evidence type="ECO:0000313" key="3">
    <source>
        <dbReference type="Proteomes" id="UP000001007"/>
    </source>
</evidence>
<dbReference type="KEGG" id="cte:CT1354"/>
<dbReference type="InterPro" id="IPR016887">
    <property type="entry name" value="UCP028470_steroid_isom-rel"/>
</dbReference>
<proteinExistence type="predicted"/>
<dbReference type="OrthoDB" id="953853at2"/>
<organism evidence="2 3">
    <name type="scientific">Chlorobaculum tepidum (strain ATCC 49652 / DSM 12025 / NBRC 103806 / TLS)</name>
    <name type="common">Chlorobium tepidum</name>
    <dbReference type="NCBI Taxonomy" id="194439"/>
    <lineage>
        <taxon>Bacteria</taxon>
        <taxon>Pseudomonadati</taxon>
        <taxon>Chlorobiota</taxon>
        <taxon>Chlorobiia</taxon>
        <taxon>Chlorobiales</taxon>
        <taxon>Chlorobiaceae</taxon>
        <taxon>Chlorobaculum</taxon>
    </lineage>
</organism>
<dbReference type="SMR" id="Q8KCQ9"/>
<dbReference type="Gene3D" id="3.10.450.50">
    <property type="match status" value="1"/>
</dbReference>
<dbReference type="EnsemblBacteria" id="AAM72583">
    <property type="protein sequence ID" value="AAM72583"/>
    <property type="gene ID" value="CT1354"/>
</dbReference>
<dbReference type="InterPro" id="IPR032710">
    <property type="entry name" value="NTF2-like_dom_sf"/>
</dbReference>
<gene>
    <name evidence="2" type="ordered locus">CT1354</name>
</gene>
<dbReference type="InterPro" id="IPR013543">
    <property type="entry name" value="Ca/CaM-dep_prot_kinase-assoc"/>
</dbReference>
<dbReference type="PIRSF" id="PIRSF028470">
    <property type="entry name" value="UCP028470"/>
    <property type="match status" value="1"/>
</dbReference>
<dbReference type="GO" id="GO:0005516">
    <property type="term" value="F:calmodulin binding"/>
    <property type="evidence" value="ECO:0007669"/>
    <property type="project" value="InterPro"/>
</dbReference>
<dbReference type="SUPFAM" id="SSF54427">
    <property type="entry name" value="NTF2-like"/>
    <property type="match status" value="1"/>
</dbReference>
<evidence type="ECO:0000313" key="2">
    <source>
        <dbReference type="EMBL" id="AAM72583.1"/>
    </source>
</evidence>
<sequence length="138" mass="15960">MITSTPPAMRYQNAEEVLSEWITGICTGKIEKVEQLYHEQAVLIPTFSPHTVSTTEGIRHYFEQLATRDNLQVRLYEKSLKKQFLGGSAWILSGTYAFEFEVDQLLLTFPSRFTFAVNLEYERPIIHHHSSQLPRNLS</sequence>
<dbReference type="EMBL" id="AE006470">
    <property type="protein sequence ID" value="AAM72583.1"/>
    <property type="molecule type" value="Genomic_DNA"/>
</dbReference>
<protein>
    <recommendedName>
        <fullName evidence="1">Calcium/calmodulin-dependent protein kinase II association-domain domain-containing protein</fullName>
    </recommendedName>
</protein>
<dbReference type="DNASU" id="1006726"/>
<evidence type="ECO:0000259" key="1">
    <source>
        <dbReference type="Pfam" id="PF08332"/>
    </source>
</evidence>
<dbReference type="AlphaFoldDB" id="Q8KCQ9"/>
<accession>Q8KCQ9</accession>
<feature type="domain" description="Calcium/calmodulin-dependent protein kinase II association-domain" evidence="1">
    <location>
        <begin position="14"/>
        <end position="133"/>
    </location>
</feature>
<dbReference type="PATRIC" id="fig|194439.7.peg.1233"/>
<dbReference type="GO" id="GO:0004683">
    <property type="term" value="F:calcium/calmodulin-dependent protein kinase activity"/>
    <property type="evidence" value="ECO:0007669"/>
    <property type="project" value="InterPro"/>
</dbReference>
<keyword evidence="3" id="KW-1185">Reference proteome</keyword>
<name>Q8KCQ9_CHLTE</name>
<dbReference type="HOGENOM" id="CLU_123929_2_0_10"/>
<dbReference type="Pfam" id="PF08332">
    <property type="entry name" value="CaMKII_AD"/>
    <property type="match status" value="1"/>
</dbReference>
<dbReference type="eggNOG" id="COG4875">
    <property type="taxonomic scope" value="Bacteria"/>
</dbReference>
<dbReference type="Proteomes" id="UP000001007">
    <property type="component" value="Chromosome"/>
</dbReference>
<reference evidence="2 3" key="1">
    <citation type="journal article" date="2002" name="Proc. Natl. Acad. Sci. U.S.A.">
        <title>The complete genome sequence of Chlorobium tepidum TLS, a photosynthetic, anaerobic, green-sulfur bacterium.</title>
        <authorList>
            <person name="Eisen J.A."/>
            <person name="Nelson K.E."/>
            <person name="Paulsen I.T."/>
            <person name="Heidelberg J.F."/>
            <person name="Wu M."/>
            <person name="Dodson R.J."/>
            <person name="Deboy R."/>
            <person name="Gwinn M.L."/>
            <person name="Nelson W.C."/>
            <person name="Haft D.H."/>
            <person name="Hickey E.K."/>
            <person name="Peterson J.D."/>
            <person name="Durkin A.S."/>
            <person name="Kolonay J.L."/>
            <person name="Yang F."/>
            <person name="Holt I."/>
            <person name="Umayam L.A."/>
            <person name="Mason T."/>
            <person name="Brenner M."/>
            <person name="Shea T.P."/>
            <person name="Parksey D."/>
            <person name="Nierman W.C."/>
            <person name="Feldblyum T.V."/>
            <person name="Hansen C.L."/>
            <person name="Craven M.B."/>
            <person name="Radune D."/>
            <person name="Vamathevan J."/>
            <person name="Khouri H."/>
            <person name="White O."/>
            <person name="Gruber T.M."/>
            <person name="Ketchum K.A."/>
            <person name="Venter J.C."/>
            <person name="Tettelin H."/>
            <person name="Bryant D.A."/>
            <person name="Fraser C.M."/>
        </authorList>
    </citation>
    <scope>NUCLEOTIDE SEQUENCE [LARGE SCALE GENOMIC DNA]</scope>
    <source>
        <strain evidence="3">ATCC 49652 / DSM 12025 / NBRC 103806 / TLS</strain>
    </source>
</reference>